<dbReference type="SUPFAM" id="SSF47413">
    <property type="entry name" value="lambda repressor-like DNA-binding domains"/>
    <property type="match status" value="1"/>
</dbReference>
<evidence type="ECO:0000256" key="2">
    <source>
        <dbReference type="ARBA" id="ARBA00023125"/>
    </source>
</evidence>
<dbReference type="PROSITE" id="PS50943">
    <property type="entry name" value="HTH_CROC1"/>
    <property type="match status" value="1"/>
</dbReference>
<gene>
    <name evidence="5" type="ORF">PMG71_19755</name>
</gene>
<dbReference type="Pfam" id="PF01381">
    <property type="entry name" value="HTH_3"/>
    <property type="match status" value="1"/>
</dbReference>
<evidence type="ECO:0000259" key="4">
    <source>
        <dbReference type="PROSITE" id="PS50943"/>
    </source>
</evidence>
<evidence type="ECO:0000256" key="1">
    <source>
        <dbReference type="ARBA" id="ARBA00023015"/>
    </source>
</evidence>
<dbReference type="RefSeq" id="WP_283755419.1">
    <property type="nucleotide sequence ID" value="NZ_JAQOSP010000123.1"/>
</dbReference>
<keyword evidence="6" id="KW-1185">Reference proteome</keyword>
<keyword evidence="1" id="KW-0805">Transcription regulation</keyword>
<keyword evidence="3" id="KW-0804">Transcription</keyword>
<dbReference type="Proteomes" id="UP001235303">
    <property type="component" value="Unassembled WGS sequence"/>
</dbReference>
<evidence type="ECO:0000313" key="6">
    <source>
        <dbReference type="Proteomes" id="UP001235303"/>
    </source>
</evidence>
<name>A0ABT7AZE4_9CYAN</name>
<dbReference type="PANTHER" id="PTHR46797">
    <property type="entry name" value="HTH-TYPE TRANSCRIPTIONAL REGULATOR"/>
    <property type="match status" value="1"/>
</dbReference>
<accession>A0ABT7AZE4</accession>
<dbReference type="EMBL" id="JAQOSP010000123">
    <property type="protein sequence ID" value="MDJ1171666.1"/>
    <property type="molecule type" value="Genomic_DNA"/>
</dbReference>
<evidence type="ECO:0000313" key="5">
    <source>
        <dbReference type="EMBL" id="MDJ1171666.1"/>
    </source>
</evidence>
<protein>
    <submittedName>
        <fullName evidence="5">Helix-turn-helix transcriptional regulator</fullName>
    </submittedName>
</protein>
<comment type="caution">
    <text evidence="5">The sequence shown here is derived from an EMBL/GenBank/DDBJ whole genome shotgun (WGS) entry which is preliminary data.</text>
</comment>
<dbReference type="CDD" id="cd00093">
    <property type="entry name" value="HTH_XRE"/>
    <property type="match status" value="1"/>
</dbReference>
<dbReference type="InterPro" id="IPR010982">
    <property type="entry name" value="Lambda_DNA-bd_dom_sf"/>
</dbReference>
<proteinExistence type="predicted"/>
<sequence>MNDKDPRYILGNNVRNLRQKLGISQEKLAEACGLHRTYIGAVERGERNISLLNIVILARALKVKPADLFEGLS</sequence>
<keyword evidence="2" id="KW-0238">DNA-binding</keyword>
<dbReference type="InterPro" id="IPR050807">
    <property type="entry name" value="TransReg_Diox_bact_type"/>
</dbReference>
<organism evidence="5 6">
    <name type="scientific">Roseofilum acuticapitatum BLCC-M154</name>
    <dbReference type="NCBI Taxonomy" id="3022444"/>
    <lineage>
        <taxon>Bacteria</taxon>
        <taxon>Bacillati</taxon>
        <taxon>Cyanobacteriota</taxon>
        <taxon>Cyanophyceae</taxon>
        <taxon>Desertifilales</taxon>
        <taxon>Desertifilaceae</taxon>
        <taxon>Roseofilum</taxon>
        <taxon>Roseofilum acuticapitatum</taxon>
    </lineage>
</organism>
<dbReference type="SMART" id="SM00530">
    <property type="entry name" value="HTH_XRE"/>
    <property type="match status" value="1"/>
</dbReference>
<feature type="domain" description="HTH cro/C1-type" evidence="4">
    <location>
        <begin position="14"/>
        <end position="68"/>
    </location>
</feature>
<evidence type="ECO:0000256" key="3">
    <source>
        <dbReference type="ARBA" id="ARBA00023163"/>
    </source>
</evidence>
<dbReference type="Gene3D" id="1.10.260.40">
    <property type="entry name" value="lambda repressor-like DNA-binding domains"/>
    <property type="match status" value="1"/>
</dbReference>
<reference evidence="5 6" key="1">
    <citation type="submission" date="2023-01" db="EMBL/GenBank/DDBJ databases">
        <title>Novel diversity within Roseofilum (Cyanobacteria; Desertifilaceae) from marine benthic mats with descriptions of four novel species.</title>
        <authorList>
            <person name="Wang Y."/>
            <person name="Berthold D.E."/>
            <person name="Hu J."/>
            <person name="Lefler F.W."/>
            <person name="Laughinghouse H.D. IV."/>
        </authorList>
    </citation>
    <scope>NUCLEOTIDE SEQUENCE [LARGE SCALE GENOMIC DNA]</scope>
    <source>
        <strain evidence="5 6">BLCC-M154</strain>
    </source>
</reference>
<dbReference type="InterPro" id="IPR001387">
    <property type="entry name" value="Cro/C1-type_HTH"/>
</dbReference>
<dbReference type="PANTHER" id="PTHR46797:SF23">
    <property type="entry name" value="HTH-TYPE TRANSCRIPTIONAL REGULATOR SUTR"/>
    <property type="match status" value="1"/>
</dbReference>